<gene>
    <name evidence="1" type="ORF">BS50DRAFT_631370</name>
</gene>
<keyword evidence="2" id="KW-1185">Reference proteome</keyword>
<proteinExistence type="predicted"/>
<dbReference type="Pfam" id="PF14087">
    <property type="entry name" value="DUF4267"/>
    <property type="match status" value="1"/>
</dbReference>
<dbReference type="Proteomes" id="UP000240883">
    <property type="component" value="Unassembled WGS sequence"/>
</dbReference>
<dbReference type="OrthoDB" id="2989864at2759"/>
<dbReference type="InterPro" id="IPR025363">
    <property type="entry name" value="DUF4267"/>
</dbReference>
<reference evidence="1 2" key="1">
    <citation type="journal article" date="2018" name="Front. Microbiol.">
        <title>Genome-Wide Analysis of Corynespora cassiicola Leaf Fall Disease Putative Effectors.</title>
        <authorList>
            <person name="Lopez D."/>
            <person name="Ribeiro S."/>
            <person name="Label P."/>
            <person name="Fumanal B."/>
            <person name="Venisse J.S."/>
            <person name="Kohler A."/>
            <person name="de Oliveira R.R."/>
            <person name="Labutti K."/>
            <person name="Lipzen A."/>
            <person name="Lail K."/>
            <person name="Bauer D."/>
            <person name="Ohm R.A."/>
            <person name="Barry K.W."/>
            <person name="Spatafora J."/>
            <person name="Grigoriev I.V."/>
            <person name="Martin F.M."/>
            <person name="Pujade-Renaud V."/>
        </authorList>
    </citation>
    <scope>NUCLEOTIDE SEQUENCE [LARGE SCALE GENOMIC DNA]</scope>
    <source>
        <strain evidence="1 2">Philippines</strain>
    </source>
</reference>
<accession>A0A2T2P159</accession>
<name>A0A2T2P159_CORCC</name>
<dbReference type="AlphaFoldDB" id="A0A2T2P159"/>
<evidence type="ECO:0008006" key="3">
    <source>
        <dbReference type="Google" id="ProtNLM"/>
    </source>
</evidence>
<evidence type="ECO:0000313" key="2">
    <source>
        <dbReference type="Proteomes" id="UP000240883"/>
    </source>
</evidence>
<dbReference type="EMBL" id="KZ678131">
    <property type="protein sequence ID" value="PSN71414.1"/>
    <property type="molecule type" value="Genomic_DNA"/>
</dbReference>
<protein>
    <recommendedName>
        <fullName evidence="3">Integral membrane protein</fullName>
    </recommendedName>
</protein>
<evidence type="ECO:0000313" key="1">
    <source>
        <dbReference type="EMBL" id="PSN71414.1"/>
    </source>
</evidence>
<organism evidence="1 2">
    <name type="scientific">Corynespora cassiicola Philippines</name>
    <dbReference type="NCBI Taxonomy" id="1448308"/>
    <lineage>
        <taxon>Eukaryota</taxon>
        <taxon>Fungi</taxon>
        <taxon>Dikarya</taxon>
        <taxon>Ascomycota</taxon>
        <taxon>Pezizomycotina</taxon>
        <taxon>Dothideomycetes</taxon>
        <taxon>Pleosporomycetidae</taxon>
        <taxon>Pleosporales</taxon>
        <taxon>Corynesporascaceae</taxon>
        <taxon>Corynespora</taxon>
    </lineage>
</organism>
<sequence length="131" mass="13690">MFEHFTPRHIPPLLLATTITLGGMMPFLRGPEAALLEFGFPKSIASARAAWPVIKTGSARASAMGIAIWGMYLGGHLEAVDILIGSMAWIGVVDGVVCAREGAPGSAAFRMGSTGMVALWGLLGMTGGRYV</sequence>